<keyword evidence="2" id="KW-0539">Nucleus</keyword>
<feature type="region of interest" description="Disordered" evidence="3">
    <location>
        <begin position="98"/>
        <end position="137"/>
    </location>
</feature>
<dbReference type="AlphaFoldDB" id="A0A8K0X8P0"/>
<dbReference type="PANTHER" id="PTHR37534">
    <property type="entry name" value="TRANSCRIPTIONAL ACTIVATOR PROTEIN UGA3"/>
    <property type="match status" value="1"/>
</dbReference>
<dbReference type="Pfam" id="PF11951">
    <property type="entry name" value="Fungal_trans_2"/>
    <property type="match status" value="1"/>
</dbReference>
<gene>
    <name evidence="5" type="ORF">B0T11DRAFT_10585</name>
</gene>
<evidence type="ECO:0000256" key="2">
    <source>
        <dbReference type="ARBA" id="ARBA00023242"/>
    </source>
</evidence>
<comment type="caution">
    <text evidence="5">The sequence shown here is derived from an EMBL/GenBank/DDBJ whole genome shotgun (WGS) entry which is preliminary data.</text>
</comment>
<evidence type="ECO:0000256" key="3">
    <source>
        <dbReference type="SAM" id="MobiDB-lite"/>
    </source>
</evidence>
<dbReference type="GO" id="GO:0045944">
    <property type="term" value="P:positive regulation of transcription by RNA polymerase II"/>
    <property type="evidence" value="ECO:0007669"/>
    <property type="project" value="TreeGrafter"/>
</dbReference>
<feature type="compositionally biased region" description="Polar residues" evidence="3">
    <location>
        <begin position="373"/>
        <end position="389"/>
    </location>
</feature>
<feature type="region of interest" description="Disordered" evidence="3">
    <location>
        <begin position="373"/>
        <end position="402"/>
    </location>
</feature>
<evidence type="ECO:0000259" key="4">
    <source>
        <dbReference type="PROSITE" id="PS50048"/>
    </source>
</evidence>
<proteinExistence type="predicted"/>
<reference evidence="5" key="1">
    <citation type="journal article" date="2021" name="Nat. Commun.">
        <title>Genetic determinants of endophytism in the Arabidopsis root mycobiome.</title>
        <authorList>
            <person name="Mesny F."/>
            <person name="Miyauchi S."/>
            <person name="Thiergart T."/>
            <person name="Pickel B."/>
            <person name="Atanasova L."/>
            <person name="Karlsson M."/>
            <person name="Huettel B."/>
            <person name="Barry K.W."/>
            <person name="Haridas S."/>
            <person name="Chen C."/>
            <person name="Bauer D."/>
            <person name="Andreopoulos W."/>
            <person name="Pangilinan J."/>
            <person name="LaButti K."/>
            <person name="Riley R."/>
            <person name="Lipzen A."/>
            <person name="Clum A."/>
            <person name="Drula E."/>
            <person name="Henrissat B."/>
            <person name="Kohler A."/>
            <person name="Grigoriev I.V."/>
            <person name="Martin F.M."/>
            <person name="Hacquard S."/>
        </authorList>
    </citation>
    <scope>NUCLEOTIDE SEQUENCE</scope>
    <source>
        <strain evidence="5">MPI-CAGE-AT-0016</strain>
    </source>
</reference>
<dbReference type="Proteomes" id="UP000813385">
    <property type="component" value="Unassembled WGS sequence"/>
</dbReference>
<feature type="region of interest" description="Disordered" evidence="3">
    <location>
        <begin position="1"/>
        <end position="70"/>
    </location>
</feature>
<dbReference type="OrthoDB" id="648861at2759"/>
<dbReference type="GO" id="GO:0000981">
    <property type="term" value="F:DNA-binding transcription factor activity, RNA polymerase II-specific"/>
    <property type="evidence" value="ECO:0007669"/>
    <property type="project" value="InterPro"/>
</dbReference>
<feature type="compositionally biased region" description="Polar residues" evidence="3">
    <location>
        <begin position="107"/>
        <end position="118"/>
    </location>
</feature>
<sequence>MQSADALDTPALGAGGNTDRPSGNGTSGLDPIAEQQQQQPVFTMAVVAPRPATASRRSIRSREGCSTCKRRKVKCDEQRPRCSHCERLNLECKWRPQSSLTHHRRQTNTTAQGPSQHSPVPPSPATDGSPGGSATQQAHAVDEVFDYASFMWDSGDFWQQVSPMLTTANPALGVAAPGGQGQGVPVPGPRPEASSVSMPPPQLPAGEDRLMDFFARSDNPPVLAEVETQNKWLAMRHAVLDMARVSPVVRSAILAFSNVLVVRCEGPWAAVSQVYYDNAMRELAAASSPSREHLVTALFFLAYVDILESRIDAAHSHLNRAYSVYELADRGSLGQVEKQFFLWFRILDGRAVSAGGDGPFLSKETELMLTDASPASQSLEGEGASTATANAEDGAPGTEDPGDGDLEAVLFQVLYQPGIVFYQKVQSFMGRISKIDPWHRSRGTVEDETEVMNVAAEIAADLRSLYDQRPPLMDPAVAGRLTERHVSARLAFAITRSFRTYLSNYYASKVHLHRVAYKTLPLTREALDALASIRRLARRLVADLAAPDDALPVNMLWPLLMLGAEEQDTDERAWIREQILRMEKVASNARITAQVLEEVQARQDAARARMDIRSVMIAVFNSVFAIV</sequence>
<dbReference type="PANTHER" id="PTHR37534:SF7">
    <property type="entry name" value="TRANSCRIPTIONAL ACTIVATOR PROTEIN UGA3"/>
    <property type="match status" value="1"/>
</dbReference>
<dbReference type="GO" id="GO:0005634">
    <property type="term" value="C:nucleus"/>
    <property type="evidence" value="ECO:0007669"/>
    <property type="project" value="UniProtKB-SubCell"/>
</dbReference>
<dbReference type="EMBL" id="JAGPXD010000001">
    <property type="protein sequence ID" value="KAH7375574.1"/>
    <property type="molecule type" value="Genomic_DNA"/>
</dbReference>
<dbReference type="Gene3D" id="4.10.240.10">
    <property type="entry name" value="Zn(2)-C6 fungal-type DNA-binding domain"/>
    <property type="match status" value="1"/>
</dbReference>
<comment type="subcellular location">
    <subcellularLocation>
        <location evidence="1">Nucleus</location>
    </subcellularLocation>
</comment>
<dbReference type="SUPFAM" id="SSF57701">
    <property type="entry name" value="Zn2/Cys6 DNA-binding domain"/>
    <property type="match status" value="1"/>
</dbReference>
<evidence type="ECO:0000313" key="5">
    <source>
        <dbReference type="EMBL" id="KAH7375574.1"/>
    </source>
</evidence>
<dbReference type="SMART" id="SM00066">
    <property type="entry name" value="GAL4"/>
    <property type="match status" value="1"/>
</dbReference>
<dbReference type="PROSITE" id="PS50048">
    <property type="entry name" value="ZN2_CY6_FUNGAL_2"/>
    <property type="match status" value="1"/>
</dbReference>
<feature type="region of interest" description="Disordered" evidence="3">
    <location>
        <begin position="179"/>
        <end position="200"/>
    </location>
</feature>
<feature type="domain" description="Zn(2)-C6 fungal-type" evidence="4">
    <location>
        <begin position="64"/>
        <end position="94"/>
    </location>
</feature>
<dbReference type="PROSITE" id="PS00463">
    <property type="entry name" value="ZN2_CY6_FUNGAL_1"/>
    <property type="match status" value="1"/>
</dbReference>
<name>A0A8K0X8P0_9PEZI</name>
<dbReference type="GO" id="GO:0008270">
    <property type="term" value="F:zinc ion binding"/>
    <property type="evidence" value="ECO:0007669"/>
    <property type="project" value="InterPro"/>
</dbReference>
<dbReference type="Pfam" id="PF00172">
    <property type="entry name" value="Zn_clus"/>
    <property type="match status" value="1"/>
</dbReference>
<dbReference type="InterPro" id="IPR001138">
    <property type="entry name" value="Zn2Cys6_DnaBD"/>
</dbReference>
<protein>
    <submittedName>
        <fullName evidence="5">Fungal-specific transcription factor domain-containing protein</fullName>
    </submittedName>
</protein>
<accession>A0A8K0X8P0</accession>
<evidence type="ECO:0000313" key="6">
    <source>
        <dbReference type="Proteomes" id="UP000813385"/>
    </source>
</evidence>
<evidence type="ECO:0000256" key="1">
    <source>
        <dbReference type="ARBA" id="ARBA00004123"/>
    </source>
</evidence>
<dbReference type="InterPro" id="IPR036864">
    <property type="entry name" value="Zn2-C6_fun-type_DNA-bd_sf"/>
</dbReference>
<dbReference type="InterPro" id="IPR021858">
    <property type="entry name" value="Fun_TF"/>
</dbReference>
<dbReference type="GO" id="GO:0000976">
    <property type="term" value="F:transcription cis-regulatory region binding"/>
    <property type="evidence" value="ECO:0007669"/>
    <property type="project" value="TreeGrafter"/>
</dbReference>
<dbReference type="CDD" id="cd00067">
    <property type="entry name" value="GAL4"/>
    <property type="match status" value="1"/>
</dbReference>
<organism evidence="5 6">
    <name type="scientific">Plectosphaerella cucumerina</name>
    <dbReference type="NCBI Taxonomy" id="40658"/>
    <lineage>
        <taxon>Eukaryota</taxon>
        <taxon>Fungi</taxon>
        <taxon>Dikarya</taxon>
        <taxon>Ascomycota</taxon>
        <taxon>Pezizomycotina</taxon>
        <taxon>Sordariomycetes</taxon>
        <taxon>Hypocreomycetidae</taxon>
        <taxon>Glomerellales</taxon>
        <taxon>Plectosphaerellaceae</taxon>
        <taxon>Plectosphaerella</taxon>
    </lineage>
</organism>
<keyword evidence="6" id="KW-1185">Reference proteome</keyword>